<keyword evidence="10" id="KW-0520">NAD</keyword>
<keyword evidence="6 15" id="KW-0808">Transferase</keyword>
<evidence type="ECO:0000256" key="6">
    <source>
        <dbReference type="ARBA" id="ARBA00022679"/>
    </source>
</evidence>
<comment type="function">
    <text evidence="1">Catalyzes the reversible adenylation of nicotinate mononucleotide (NaMN) to nicotinic acid adenine dinucleotide (NaAD).</text>
</comment>
<dbReference type="HOGENOM" id="CLU_069765_2_0_5"/>
<gene>
    <name evidence="15" type="ordered locus">ACMV_15950</name>
</gene>
<keyword evidence="16" id="KW-1185">Reference proteome</keyword>
<dbReference type="KEGG" id="amv:ACMV_15950"/>
<evidence type="ECO:0000256" key="7">
    <source>
        <dbReference type="ARBA" id="ARBA00022695"/>
    </source>
</evidence>
<evidence type="ECO:0000256" key="5">
    <source>
        <dbReference type="ARBA" id="ARBA00022642"/>
    </source>
</evidence>
<comment type="pathway">
    <text evidence="2">Cofactor biosynthesis; NAD(+) biosynthesis; deamido-NAD(+) from nicotinate D-ribonucleotide: step 1/1.</text>
</comment>
<evidence type="ECO:0000256" key="4">
    <source>
        <dbReference type="ARBA" id="ARBA00012389"/>
    </source>
</evidence>
<keyword evidence="8" id="KW-0547">Nucleotide-binding</keyword>
<evidence type="ECO:0000256" key="13">
    <source>
        <dbReference type="ARBA" id="ARBA00033353"/>
    </source>
</evidence>
<dbReference type="EC" id="2.7.7.18" evidence="4"/>
<comment type="similarity">
    <text evidence="3">Belongs to the NadD family.</text>
</comment>
<protein>
    <recommendedName>
        <fullName evidence="4">nicotinate-nucleotide adenylyltransferase</fullName>
        <ecNumber evidence="4">2.7.7.18</ecNumber>
    </recommendedName>
    <alternativeName>
        <fullName evidence="13">Deamido-NAD(+) diphosphorylase</fullName>
    </alternativeName>
    <alternativeName>
        <fullName evidence="12">Deamido-NAD(+) pyrophosphorylase</fullName>
    </alternativeName>
    <alternativeName>
        <fullName evidence="11">Nicotinate mononucleotide adenylyltransferase</fullName>
    </alternativeName>
</protein>
<evidence type="ECO:0000256" key="14">
    <source>
        <dbReference type="ARBA" id="ARBA00048721"/>
    </source>
</evidence>
<dbReference type="InterPro" id="IPR005248">
    <property type="entry name" value="NadD/NMNAT"/>
</dbReference>
<dbReference type="GO" id="GO:0004515">
    <property type="term" value="F:nicotinate-nucleotide adenylyltransferase activity"/>
    <property type="evidence" value="ECO:0007669"/>
    <property type="project" value="UniProtKB-EC"/>
</dbReference>
<name>F0IYT2_ACIMA</name>
<dbReference type="InterPro" id="IPR004821">
    <property type="entry name" value="Cyt_trans-like"/>
</dbReference>
<keyword evidence="5" id="KW-0662">Pyridine nucleotide biosynthesis</keyword>
<dbReference type="Gene3D" id="3.40.50.620">
    <property type="entry name" value="HUPs"/>
    <property type="match status" value="1"/>
</dbReference>
<dbReference type="InterPro" id="IPR014729">
    <property type="entry name" value="Rossmann-like_a/b/a_fold"/>
</dbReference>
<evidence type="ECO:0000256" key="1">
    <source>
        <dbReference type="ARBA" id="ARBA00002324"/>
    </source>
</evidence>
<dbReference type="GO" id="GO:0005524">
    <property type="term" value="F:ATP binding"/>
    <property type="evidence" value="ECO:0007669"/>
    <property type="project" value="UniProtKB-KW"/>
</dbReference>
<comment type="catalytic activity">
    <reaction evidence="14">
        <text>nicotinate beta-D-ribonucleotide + ATP + H(+) = deamido-NAD(+) + diphosphate</text>
        <dbReference type="Rhea" id="RHEA:22860"/>
        <dbReference type="ChEBI" id="CHEBI:15378"/>
        <dbReference type="ChEBI" id="CHEBI:30616"/>
        <dbReference type="ChEBI" id="CHEBI:33019"/>
        <dbReference type="ChEBI" id="CHEBI:57502"/>
        <dbReference type="ChEBI" id="CHEBI:58437"/>
        <dbReference type="EC" id="2.7.7.18"/>
    </reaction>
</comment>
<dbReference type="EMBL" id="AP012035">
    <property type="protein sequence ID" value="BAJ80942.1"/>
    <property type="molecule type" value="Genomic_DNA"/>
</dbReference>
<dbReference type="PANTHER" id="PTHR39321:SF3">
    <property type="entry name" value="PHOSPHOPANTETHEINE ADENYLYLTRANSFERASE"/>
    <property type="match status" value="1"/>
</dbReference>
<evidence type="ECO:0000256" key="12">
    <source>
        <dbReference type="ARBA" id="ARBA00033140"/>
    </source>
</evidence>
<reference evidence="15 16" key="1">
    <citation type="submission" date="2010-12" db="EMBL/GenBank/DDBJ databases">
        <title>Whole genome sequence of Acidiphilium multivorum AIU301.</title>
        <authorList>
            <person name="Narita-Yamada S."/>
            <person name="Nakamura S."/>
            <person name="Ito N."/>
            <person name="Takarada H."/>
            <person name="Katano Y."/>
            <person name="Nakazawa H."/>
            <person name="Hosoyama A."/>
            <person name="Yamada R."/>
            <person name="Fujita N."/>
        </authorList>
    </citation>
    <scope>NUCLEOTIDE SEQUENCE [LARGE SCALE GENOMIC DNA]</scope>
    <source>
        <strain evidence="16">DSM 11245 / JCM 8867 / AIU301</strain>
    </source>
</reference>
<evidence type="ECO:0000256" key="9">
    <source>
        <dbReference type="ARBA" id="ARBA00022840"/>
    </source>
</evidence>
<dbReference type="Pfam" id="PF01467">
    <property type="entry name" value="CTP_transf_like"/>
    <property type="match status" value="1"/>
</dbReference>
<proteinExistence type="inferred from homology"/>
<evidence type="ECO:0000256" key="10">
    <source>
        <dbReference type="ARBA" id="ARBA00023027"/>
    </source>
</evidence>
<dbReference type="GO" id="GO:0009435">
    <property type="term" value="P:NAD+ biosynthetic process"/>
    <property type="evidence" value="ECO:0007669"/>
    <property type="project" value="InterPro"/>
</dbReference>
<evidence type="ECO:0000313" key="15">
    <source>
        <dbReference type="EMBL" id="BAJ80942.1"/>
    </source>
</evidence>
<dbReference type="Proteomes" id="UP000007100">
    <property type="component" value="Chromosome"/>
</dbReference>
<accession>F0IYT2</accession>
<dbReference type="SUPFAM" id="SSF52374">
    <property type="entry name" value="Nucleotidylyl transferase"/>
    <property type="match status" value="1"/>
</dbReference>
<dbReference type="PANTHER" id="PTHR39321">
    <property type="entry name" value="NICOTINATE-NUCLEOTIDE ADENYLYLTRANSFERASE-RELATED"/>
    <property type="match status" value="1"/>
</dbReference>
<evidence type="ECO:0000256" key="2">
    <source>
        <dbReference type="ARBA" id="ARBA00005019"/>
    </source>
</evidence>
<evidence type="ECO:0000256" key="3">
    <source>
        <dbReference type="ARBA" id="ARBA00009014"/>
    </source>
</evidence>
<keyword evidence="7 15" id="KW-0548">Nucleotidyltransferase</keyword>
<sequence length="165" mass="18055">MVSPGNPLKRRADMAPFAERLASAARLADGRRLVATGIESALGTRRTADTLAQLRRRFPRARFVWIMGADNLAQLPRWHRWRDIAAAVPIAVLPRPGETRAALAGRAAHVLRHARIAARRAASLAGSPPPAWIWLPARENPLSATALRARARKARAPRGIQGDRP</sequence>
<evidence type="ECO:0000313" key="16">
    <source>
        <dbReference type="Proteomes" id="UP000007100"/>
    </source>
</evidence>
<dbReference type="AlphaFoldDB" id="F0IYT2"/>
<organism evidence="15 16">
    <name type="scientific">Acidiphilium multivorum (strain DSM 11245 / JCM 8867 / NBRC 100883 / AIU 301)</name>
    <dbReference type="NCBI Taxonomy" id="926570"/>
    <lineage>
        <taxon>Bacteria</taxon>
        <taxon>Pseudomonadati</taxon>
        <taxon>Pseudomonadota</taxon>
        <taxon>Alphaproteobacteria</taxon>
        <taxon>Acetobacterales</taxon>
        <taxon>Acidocellaceae</taxon>
        <taxon>Acidiphilium</taxon>
    </lineage>
</organism>
<evidence type="ECO:0000256" key="11">
    <source>
        <dbReference type="ARBA" id="ARBA00031253"/>
    </source>
</evidence>
<evidence type="ECO:0000256" key="8">
    <source>
        <dbReference type="ARBA" id="ARBA00022741"/>
    </source>
</evidence>
<keyword evidence="9" id="KW-0067">ATP-binding</keyword>